<evidence type="ECO:0000313" key="7">
    <source>
        <dbReference type="EMBL" id="MBB5284341.1"/>
    </source>
</evidence>
<evidence type="ECO:0000256" key="4">
    <source>
        <dbReference type="PROSITE-ProRule" id="PRU00169"/>
    </source>
</evidence>
<evidence type="ECO:0000256" key="1">
    <source>
        <dbReference type="ARBA" id="ARBA00023015"/>
    </source>
</evidence>
<dbReference type="InterPro" id="IPR001789">
    <property type="entry name" value="Sig_transdc_resp-reg_receiver"/>
</dbReference>
<evidence type="ECO:0000259" key="5">
    <source>
        <dbReference type="PROSITE" id="PS50043"/>
    </source>
</evidence>
<dbReference type="PROSITE" id="PS50110">
    <property type="entry name" value="RESPONSE_REGULATORY"/>
    <property type="match status" value="1"/>
</dbReference>
<accession>A0A840TLB1</accession>
<comment type="caution">
    <text evidence="7">The sequence shown here is derived from an EMBL/GenBank/DDBJ whole genome shotgun (WGS) entry which is preliminary data.</text>
</comment>
<sequence length="230" mass="26140">MKKDSTDAWSLRKLDTTVLVAKAEPFTCEVLGSLLKREGFDVVGRASKLDELISKIQTKKPECVITEVGLIGKEAKQLVDSLNEMKKRPKVVLYVNSQNAGDIANVLEADFSAYLHSEDELDELYLCLQSMSRERTYYSSCFKGLIQELGITEADSETLQMLKSLTKRERQVLYYMTQGLPGQEIAEKMNISYRTLATHKQNVTQKFCLDSGRMLLRQSLLIKRFLKAPQ</sequence>
<dbReference type="InterPro" id="IPR011006">
    <property type="entry name" value="CheY-like_superfamily"/>
</dbReference>
<dbReference type="PANTHER" id="PTHR43214:SF41">
    <property type="entry name" value="NITRATE_NITRITE RESPONSE REGULATOR PROTEIN NARP"/>
    <property type="match status" value="1"/>
</dbReference>
<gene>
    <name evidence="7" type="ORF">HNQ92_002484</name>
</gene>
<keyword evidence="8" id="KW-1185">Reference proteome</keyword>
<dbReference type="Pfam" id="PF00072">
    <property type="entry name" value="Response_reg"/>
    <property type="match status" value="1"/>
</dbReference>
<dbReference type="PROSITE" id="PS50043">
    <property type="entry name" value="HTH_LUXR_2"/>
    <property type="match status" value="1"/>
</dbReference>
<feature type="domain" description="HTH luxR-type" evidence="5">
    <location>
        <begin position="158"/>
        <end position="223"/>
    </location>
</feature>
<dbReference type="Gene3D" id="3.40.50.2300">
    <property type="match status" value="1"/>
</dbReference>
<proteinExistence type="predicted"/>
<dbReference type="PANTHER" id="PTHR43214">
    <property type="entry name" value="TWO-COMPONENT RESPONSE REGULATOR"/>
    <property type="match status" value="1"/>
</dbReference>
<dbReference type="SMART" id="SM00421">
    <property type="entry name" value="HTH_LUXR"/>
    <property type="match status" value="1"/>
</dbReference>
<dbReference type="GO" id="GO:0006355">
    <property type="term" value="P:regulation of DNA-templated transcription"/>
    <property type="evidence" value="ECO:0007669"/>
    <property type="project" value="InterPro"/>
</dbReference>
<dbReference type="SUPFAM" id="SSF52172">
    <property type="entry name" value="CheY-like"/>
    <property type="match status" value="1"/>
</dbReference>
<reference evidence="7 8" key="1">
    <citation type="submission" date="2020-08" db="EMBL/GenBank/DDBJ databases">
        <title>Genomic Encyclopedia of Type Strains, Phase IV (KMG-IV): sequencing the most valuable type-strain genomes for metagenomic binning, comparative biology and taxonomic classification.</title>
        <authorList>
            <person name="Goeker M."/>
        </authorList>
    </citation>
    <scope>NUCLEOTIDE SEQUENCE [LARGE SCALE GENOMIC DNA]</scope>
    <source>
        <strain evidence="7 8">DSM 105074</strain>
    </source>
</reference>
<evidence type="ECO:0000256" key="2">
    <source>
        <dbReference type="ARBA" id="ARBA00023125"/>
    </source>
</evidence>
<dbReference type="GO" id="GO:0000160">
    <property type="term" value="P:phosphorelay signal transduction system"/>
    <property type="evidence" value="ECO:0007669"/>
    <property type="project" value="InterPro"/>
</dbReference>
<evidence type="ECO:0000256" key="3">
    <source>
        <dbReference type="ARBA" id="ARBA00023163"/>
    </source>
</evidence>
<dbReference type="InterPro" id="IPR016032">
    <property type="entry name" value="Sig_transdc_resp-reg_C-effctor"/>
</dbReference>
<dbReference type="PRINTS" id="PR00038">
    <property type="entry name" value="HTHLUXR"/>
</dbReference>
<keyword evidence="2 7" id="KW-0238">DNA-binding</keyword>
<organism evidence="7 8">
    <name type="scientific">Rhabdobacter roseus</name>
    <dbReference type="NCBI Taxonomy" id="1655419"/>
    <lineage>
        <taxon>Bacteria</taxon>
        <taxon>Pseudomonadati</taxon>
        <taxon>Bacteroidota</taxon>
        <taxon>Cytophagia</taxon>
        <taxon>Cytophagales</taxon>
        <taxon>Cytophagaceae</taxon>
        <taxon>Rhabdobacter</taxon>
    </lineage>
</organism>
<feature type="domain" description="Response regulatory" evidence="6">
    <location>
        <begin position="17"/>
        <end position="132"/>
    </location>
</feature>
<protein>
    <submittedName>
        <fullName evidence="7">DNA-binding NarL/FixJ family response regulator</fullName>
    </submittedName>
</protein>
<dbReference type="SUPFAM" id="SSF46894">
    <property type="entry name" value="C-terminal effector domain of the bipartite response regulators"/>
    <property type="match status" value="1"/>
</dbReference>
<dbReference type="Proteomes" id="UP000557307">
    <property type="component" value="Unassembled WGS sequence"/>
</dbReference>
<dbReference type="Gene3D" id="1.10.10.10">
    <property type="entry name" value="Winged helix-like DNA-binding domain superfamily/Winged helix DNA-binding domain"/>
    <property type="match status" value="1"/>
</dbReference>
<dbReference type="Pfam" id="PF00196">
    <property type="entry name" value="GerE"/>
    <property type="match status" value="1"/>
</dbReference>
<dbReference type="EMBL" id="JACHGF010000003">
    <property type="protein sequence ID" value="MBB5284341.1"/>
    <property type="molecule type" value="Genomic_DNA"/>
</dbReference>
<dbReference type="RefSeq" id="WP_184174289.1">
    <property type="nucleotide sequence ID" value="NZ_JACHGF010000003.1"/>
</dbReference>
<evidence type="ECO:0000259" key="6">
    <source>
        <dbReference type="PROSITE" id="PS50110"/>
    </source>
</evidence>
<keyword evidence="1" id="KW-0805">Transcription regulation</keyword>
<name>A0A840TLB1_9BACT</name>
<dbReference type="AlphaFoldDB" id="A0A840TLB1"/>
<dbReference type="InterPro" id="IPR000792">
    <property type="entry name" value="Tscrpt_reg_LuxR_C"/>
</dbReference>
<comment type="caution">
    <text evidence="4">Lacks conserved residue(s) required for the propagation of feature annotation.</text>
</comment>
<dbReference type="CDD" id="cd06170">
    <property type="entry name" value="LuxR_C_like"/>
    <property type="match status" value="1"/>
</dbReference>
<dbReference type="InterPro" id="IPR039420">
    <property type="entry name" value="WalR-like"/>
</dbReference>
<dbReference type="InterPro" id="IPR036388">
    <property type="entry name" value="WH-like_DNA-bd_sf"/>
</dbReference>
<keyword evidence="3" id="KW-0804">Transcription</keyword>
<evidence type="ECO:0000313" key="8">
    <source>
        <dbReference type="Proteomes" id="UP000557307"/>
    </source>
</evidence>
<dbReference type="GO" id="GO:0003677">
    <property type="term" value="F:DNA binding"/>
    <property type="evidence" value="ECO:0007669"/>
    <property type="project" value="UniProtKB-KW"/>
</dbReference>